<dbReference type="EMBL" id="DONK01000251">
    <property type="protein sequence ID" value="HBU52755.1"/>
    <property type="molecule type" value="Genomic_DNA"/>
</dbReference>
<evidence type="ECO:0000256" key="1">
    <source>
        <dbReference type="SAM" id="SignalP"/>
    </source>
</evidence>
<dbReference type="AlphaFoldDB" id="A0A350P8K1"/>
<dbReference type="RefSeq" id="WP_044446370.1">
    <property type="nucleotide sequence ID" value="NZ_CALBIY010000066.1"/>
</dbReference>
<evidence type="ECO:0008006" key="6">
    <source>
        <dbReference type="Google" id="ProtNLM"/>
    </source>
</evidence>
<name>A0A350P8K1_9ALTE</name>
<feature type="chain" id="PRO_5036064067" description="Common-antigen outer membrane protein" evidence="1">
    <location>
        <begin position="25"/>
        <end position="129"/>
    </location>
</feature>
<proteinExistence type="predicted"/>
<dbReference type="EMBL" id="DNAN01000628">
    <property type="protein sequence ID" value="HAW77618.1"/>
    <property type="molecule type" value="Genomic_DNA"/>
</dbReference>
<gene>
    <name evidence="2" type="ORF">DCW74_18025</name>
    <name evidence="3" type="ORF">DEB45_16000</name>
</gene>
<dbReference type="GeneID" id="78254217"/>
<sequence length="129" mass="13878">MLKIFRGSALLIGVATLLGGCASAPRTTEADIPLVHASLAYSLSAEQDVAINIPKLNTAFHTNSPISITYQGQSYKTSKYYVSASGNQCMRLDPLQTSTVSSQREQRLTACNRNGQWSVIAPLVVSTDE</sequence>
<comment type="caution">
    <text evidence="2">The sequence shown here is derived from an EMBL/GenBank/DDBJ whole genome shotgun (WGS) entry which is preliminary data.</text>
</comment>
<feature type="signal peptide" evidence="1">
    <location>
        <begin position="1"/>
        <end position="24"/>
    </location>
</feature>
<protein>
    <recommendedName>
        <fullName evidence="6">Common-antigen outer membrane protein</fullName>
    </recommendedName>
</protein>
<reference evidence="4 5" key="1">
    <citation type="journal article" date="2018" name="Nat. Biotechnol.">
        <title>A standardized bacterial taxonomy based on genome phylogeny substantially revises the tree of life.</title>
        <authorList>
            <person name="Parks D.H."/>
            <person name="Chuvochina M."/>
            <person name="Waite D.W."/>
            <person name="Rinke C."/>
            <person name="Skarshewski A."/>
            <person name="Chaumeil P.A."/>
            <person name="Hugenholtz P."/>
        </authorList>
    </citation>
    <scope>NUCLEOTIDE SEQUENCE [LARGE SCALE GENOMIC DNA]</scope>
    <source>
        <strain evidence="3">UBA11621</strain>
        <strain evidence="2">UBA11978</strain>
    </source>
</reference>
<dbReference type="OrthoDB" id="6334854at2"/>
<evidence type="ECO:0000313" key="5">
    <source>
        <dbReference type="Proteomes" id="UP000264779"/>
    </source>
</evidence>
<dbReference type="PROSITE" id="PS51257">
    <property type="entry name" value="PROKAR_LIPOPROTEIN"/>
    <property type="match status" value="1"/>
</dbReference>
<evidence type="ECO:0000313" key="3">
    <source>
        <dbReference type="EMBL" id="HBU52755.1"/>
    </source>
</evidence>
<accession>A0A350P8K1</accession>
<dbReference type="Proteomes" id="UP000263517">
    <property type="component" value="Unassembled WGS sequence"/>
</dbReference>
<evidence type="ECO:0000313" key="4">
    <source>
        <dbReference type="Proteomes" id="UP000263517"/>
    </source>
</evidence>
<dbReference type="Proteomes" id="UP000264779">
    <property type="component" value="Unassembled WGS sequence"/>
</dbReference>
<keyword evidence="1" id="KW-0732">Signal</keyword>
<evidence type="ECO:0000313" key="2">
    <source>
        <dbReference type="EMBL" id="HAW77618.1"/>
    </source>
</evidence>
<organism evidence="2 4">
    <name type="scientific">Alteromonas australica</name>
    <dbReference type="NCBI Taxonomy" id="589873"/>
    <lineage>
        <taxon>Bacteria</taxon>
        <taxon>Pseudomonadati</taxon>
        <taxon>Pseudomonadota</taxon>
        <taxon>Gammaproteobacteria</taxon>
        <taxon>Alteromonadales</taxon>
        <taxon>Alteromonadaceae</taxon>
        <taxon>Alteromonas/Salinimonas group</taxon>
        <taxon>Alteromonas</taxon>
    </lineage>
</organism>
<dbReference type="STRING" id="589873.EP12_04665"/>